<organism evidence="1 2">
    <name type="scientific">Entomophthora muscae</name>
    <dbReference type="NCBI Taxonomy" id="34485"/>
    <lineage>
        <taxon>Eukaryota</taxon>
        <taxon>Fungi</taxon>
        <taxon>Fungi incertae sedis</taxon>
        <taxon>Zoopagomycota</taxon>
        <taxon>Entomophthoromycotina</taxon>
        <taxon>Entomophthoromycetes</taxon>
        <taxon>Entomophthorales</taxon>
        <taxon>Entomophthoraceae</taxon>
        <taxon>Entomophthora</taxon>
    </lineage>
</organism>
<dbReference type="Proteomes" id="UP001165960">
    <property type="component" value="Unassembled WGS sequence"/>
</dbReference>
<keyword evidence="2" id="KW-1185">Reference proteome</keyword>
<protein>
    <submittedName>
        <fullName evidence="1">Uncharacterized protein</fullName>
    </submittedName>
</protein>
<evidence type="ECO:0000313" key="2">
    <source>
        <dbReference type="Proteomes" id="UP001165960"/>
    </source>
</evidence>
<dbReference type="EMBL" id="QTSX02002963">
    <property type="protein sequence ID" value="KAJ9072793.1"/>
    <property type="molecule type" value="Genomic_DNA"/>
</dbReference>
<comment type="caution">
    <text evidence="1">The sequence shown here is derived from an EMBL/GenBank/DDBJ whole genome shotgun (WGS) entry which is preliminary data.</text>
</comment>
<accession>A0ACC2TDV9</accession>
<name>A0ACC2TDV9_9FUNG</name>
<sequence>MASNKKQPPVAKKVTHFNTYHGEKYIDEYHWLRDDKRENKEVLDHLKAENEYSESLLAPLKPLADQIYHEIIGRIVEDDESYPELKGGFAYYQKTVKGLQYSIGCRKRIDEGSSANEEVLLDLNLFKEEQLELQAYEISPDHKLLAYTLDTTGDEKYSLFVKDLTTGTTSEEVKEVSAGTFWSNDSQHLYYITQDDIRRSNRLFRHKLGEQRSSDELLFEEKDLNFSIWINRSMSDKYLFLGAGKTTSTEMHYLDLE</sequence>
<evidence type="ECO:0000313" key="1">
    <source>
        <dbReference type="EMBL" id="KAJ9072793.1"/>
    </source>
</evidence>
<reference evidence="1" key="1">
    <citation type="submission" date="2022-04" db="EMBL/GenBank/DDBJ databases">
        <title>Genome of the entomopathogenic fungus Entomophthora muscae.</title>
        <authorList>
            <person name="Elya C."/>
            <person name="Lovett B.R."/>
            <person name="Lee E."/>
            <person name="Macias A.M."/>
            <person name="Hajek A.E."/>
            <person name="De Bivort B.L."/>
            <person name="Kasson M.T."/>
            <person name="De Fine Licht H.H."/>
            <person name="Stajich J.E."/>
        </authorList>
    </citation>
    <scope>NUCLEOTIDE SEQUENCE</scope>
    <source>
        <strain evidence="1">Berkeley</strain>
    </source>
</reference>
<gene>
    <name evidence="1" type="ORF">DSO57_1023510</name>
</gene>
<proteinExistence type="predicted"/>